<evidence type="ECO:0000313" key="1">
    <source>
        <dbReference type="EMBL" id="EJT79291.1"/>
    </source>
</evidence>
<name>J3NSX8_GAET3</name>
<dbReference type="EnsemblFungi" id="EJT79291">
    <property type="protein sequence ID" value="EJT79291"/>
    <property type="gene ID" value="GGTG_04377"/>
</dbReference>
<reference evidence="2" key="4">
    <citation type="journal article" date="2015" name="G3 (Bethesda)">
        <title>Genome sequences of three phytopathogenic species of the Magnaporthaceae family of fungi.</title>
        <authorList>
            <person name="Okagaki L.H."/>
            <person name="Nunes C.C."/>
            <person name="Sailsbery J."/>
            <person name="Clay B."/>
            <person name="Brown D."/>
            <person name="John T."/>
            <person name="Oh Y."/>
            <person name="Young N."/>
            <person name="Fitzgerald M."/>
            <person name="Haas B.J."/>
            <person name="Zeng Q."/>
            <person name="Young S."/>
            <person name="Adiconis X."/>
            <person name="Fan L."/>
            <person name="Levin J.Z."/>
            <person name="Mitchell T.K."/>
            <person name="Okubara P.A."/>
            <person name="Farman M.L."/>
            <person name="Kohn L.M."/>
            <person name="Birren B."/>
            <person name="Ma L.-J."/>
            <person name="Dean R.A."/>
        </authorList>
    </citation>
    <scope>NUCLEOTIDE SEQUENCE</scope>
    <source>
        <strain evidence="2">R3-111a-1</strain>
    </source>
</reference>
<reference evidence="3" key="1">
    <citation type="submission" date="2010-07" db="EMBL/GenBank/DDBJ databases">
        <title>The genome sequence of Gaeumannomyces graminis var. tritici strain R3-111a-1.</title>
        <authorList>
            <consortium name="The Broad Institute Genome Sequencing Platform"/>
            <person name="Ma L.-J."/>
            <person name="Dead R."/>
            <person name="Young S."/>
            <person name="Zeng Q."/>
            <person name="Koehrsen M."/>
            <person name="Alvarado L."/>
            <person name="Berlin A."/>
            <person name="Chapman S.B."/>
            <person name="Chen Z."/>
            <person name="Freedman E."/>
            <person name="Gellesch M."/>
            <person name="Goldberg J."/>
            <person name="Griggs A."/>
            <person name="Gujja S."/>
            <person name="Heilman E.R."/>
            <person name="Heiman D."/>
            <person name="Hepburn T."/>
            <person name="Howarth C."/>
            <person name="Jen D."/>
            <person name="Larson L."/>
            <person name="Mehta T."/>
            <person name="Neiman D."/>
            <person name="Pearson M."/>
            <person name="Roberts A."/>
            <person name="Saif S."/>
            <person name="Shea T."/>
            <person name="Shenoy N."/>
            <person name="Sisk P."/>
            <person name="Stolte C."/>
            <person name="Sykes S."/>
            <person name="Walk T."/>
            <person name="White J."/>
            <person name="Yandava C."/>
            <person name="Haas B."/>
            <person name="Nusbaum C."/>
            <person name="Birren B."/>
        </authorList>
    </citation>
    <scope>NUCLEOTIDE SEQUENCE [LARGE SCALE GENOMIC DNA]</scope>
    <source>
        <strain evidence="3">R3-111a-1</strain>
    </source>
</reference>
<dbReference type="EMBL" id="GL385396">
    <property type="protein sequence ID" value="EJT79291.1"/>
    <property type="molecule type" value="Genomic_DNA"/>
</dbReference>
<dbReference type="HOGENOM" id="CLU_1384246_0_0_1"/>
<reference evidence="2" key="5">
    <citation type="submission" date="2018-04" db="UniProtKB">
        <authorList>
            <consortium name="EnsemblFungi"/>
        </authorList>
    </citation>
    <scope>IDENTIFICATION</scope>
    <source>
        <strain evidence="2">R3-111a-1</strain>
    </source>
</reference>
<evidence type="ECO:0000313" key="2">
    <source>
        <dbReference type="EnsemblFungi" id="EJT79291"/>
    </source>
</evidence>
<protein>
    <submittedName>
        <fullName evidence="1 2">Uncharacterized protein</fullName>
    </submittedName>
</protein>
<dbReference type="GeneID" id="20344835"/>
<evidence type="ECO:0000313" key="3">
    <source>
        <dbReference type="Proteomes" id="UP000006039"/>
    </source>
</evidence>
<proteinExistence type="predicted"/>
<sequence>MNRLPNPTQTGHGVVPSAKAILGWLMEAALCRALTSCALQQGRQCTLARSAGSKLDRLSIRLPSPEPLSPFALSFSASQPASRPAVGADIPVLCNMHQGYCLQHCVSVLQDEEMKRAATTTTRTPTLPTVRESIASPSIPSPNAGIPHGPVIKCHARARRRAMVAGASSSWRAPGRLRASFHARQAGQPRLPLPSSI</sequence>
<dbReference type="VEuPathDB" id="FungiDB:GGTG_04377"/>
<organism evidence="1">
    <name type="scientific">Gaeumannomyces tritici (strain R3-111a-1)</name>
    <name type="common">Wheat and barley take-all root rot fungus</name>
    <name type="synonym">Gaeumannomyces graminis var. tritici</name>
    <dbReference type="NCBI Taxonomy" id="644352"/>
    <lineage>
        <taxon>Eukaryota</taxon>
        <taxon>Fungi</taxon>
        <taxon>Dikarya</taxon>
        <taxon>Ascomycota</taxon>
        <taxon>Pezizomycotina</taxon>
        <taxon>Sordariomycetes</taxon>
        <taxon>Sordariomycetidae</taxon>
        <taxon>Magnaporthales</taxon>
        <taxon>Magnaporthaceae</taxon>
        <taxon>Gaeumannomyces</taxon>
    </lineage>
</organism>
<reference evidence="1" key="2">
    <citation type="submission" date="2010-07" db="EMBL/GenBank/DDBJ databases">
        <authorList>
            <consortium name="The Broad Institute Genome Sequencing Platform"/>
            <consortium name="Broad Institute Genome Sequencing Center for Infectious Disease"/>
            <person name="Ma L.-J."/>
            <person name="Dead R."/>
            <person name="Young S."/>
            <person name="Zeng Q."/>
            <person name="Koehrsen M."/>
            <person name="Alvarado L."/>
            <person name="Berlin A."/>
            <person name="Chapman S.B."/>
            <person name="Chen Z."/>
            <person name="Freedman E."/>
            <person name="Gellesch M."/>
            <person name="Goldberg J."/>
            <person name="Griggs A."/>
            <person name="Gujja S."/>
            <person name="Heilman E.R."/>
            <person name="Heiman D."/>
            <person name="Hepburn T."/>
            <person name="Howarth C."/>
            <person name="Jen D."/>
            <person name="Larson L."/>
            <person name="Mehta T."/>
            <person name="Neiman D."/>
            <person name="Pearson M."/>
            <person name="Roberts A."/>
            <person name="Saif S."/>
            <person name="Shea T."/>
            <person name="Shenoy N."/>
            <person name="Sisk P."/>
            <person name="Stolte C."/>
            <person name="Sykes S."/>
            <person name="Walk T."/>
            <person name="White J."/>
            <person name="Yandava C."/>
            <person name="Haas B."/>
            <person name="Nusbaum C."/>
            <person name="Birren B."/>
        </authorList>
    </citation>
    <scope>NUCLEOTIDE SEQUENCE</scope>
    <source>
        <strain evidence="1">R3-111a-1</strain>
    </source>
</reference>
<dbReference type="Proteomes" id="UP000006039">
    <property type="component" value="Unassembled WGS sequence"/>
</dbReference>
<gene>
    <name evidence="2" type="primary">20344835</name>
    <name evidence="1" type="ORF">GGTG_04377</name>
</gene>
<dbReference type="RefSeq" id="XP_009220436.1">
    <property type="nucleotide sequence ID" value="XM_009222172.1"/>
</dbReference>
<reference evidence="1" key="3">
    <citation type="submission" date="2010-09" db="EMBL/GenBank/DDBJ databases">
        <title>Annotation of Gaeumannomyces graminis var. tritici R3-111a-1.</title>
        <authorList>
            <consortium name="The Broad Institute Genome Sequencing Platform"/>
            <person name="Ma L.-J."/>
            <person name="Dead R."/>
            <person name="Young S.K."/>
            <person name="Zeng Q."/>
            <person name="Gargeya S."/>
            <person name="Fitzgerald M."/>
            <person name="Haas B."/>
            <person name="Abouelleil A."/>
            <person name="Alvarado L."/>
            <person name="Arachchi H.M."/>
            <person name="Berlin A."/>
            <person name="Brown A."/>
            <person name="Chapman S.B."/>
            <person name="Chen Z."/>
            <person name="Dunbar C."/>
            <person name="Freedman E."/>
            <person name="Gearin G."/>
            <person name="Gellesch M."/>
            <person name="Goldberg J."/>
            <person name="Griggs A."/>
            <person name="Gujja S."/>
            <person name="Heiman D."/>
            <person name="Howarth C."/>
            <person name="Larson L."/>
            <person name="Lui A."/>
            <person name="MacDonald P.J.P."/>
            <person name="Mehta T."/>
            <person name="Montmayeur A."/>
            <person name="Murphy C."/>
            <person name="Neiman D."/>
            <person name="Pearson M."/>
            <person name="Priest M."/>
            <person name="Roberts A."/>
            <person name="Saif S."/>
            <person name="Shea T."/>
            <person name="Shenoy N."/>
            <person name="Sisk P."/>
            <person name="Stolte C."/>
            <person name="Sykes S."/>
            <person name="Yandava C."/>
            <person name="Wortman J."/>
            <person name="Nusbaum C."/>
            <person name="Birren B."/>
        </authorList>
    </citation>
    <scope>NUCLEOTIDE SEQUENCE</scope>
    <source>
        <strain evidence="1">R3-111a-1</strain>
    </source>
</reference>
<keyword evidence="3" id="KW-1185">Reference proteome</keyword>
<accession>J3NSX8</accession>
<dbReference type="AlphaFoldDB" id="J3NSX8"/>